<dbReference type="Gene3D" id="1.10.357.10">
    <property type="entry name" value="Tetracycline Repressor, domain 2"/>
    <property type="match status" value="1"/>
</dbReference>
<dbReference type="PANTHER" id="PTHR30055:SF151">
    <property type="entry name" value="TRANSCRIPTIONAL REGULATORY PROTEIN"/>
    <property type="match status" value="1"/>
</dbReference>
<dbReference type="InterPro" id="IPR004111">
    <property type="entry name" value="Repressor_TetR_C"/>
</dbReference>
<feature type="domain" description="HTH tetR-type" evidence="5">
    <location>
        <begin position="28"/>
        <end position="88"/>
    </location>
</feature>
<protein>
    <submittedName>
        <fullName evidence="6">TetR/AcrR family transcriptional regulator</fullName>
    </submittedName>
</protein>
<dbReference type="InterPro" id="IPR001647">
    <property type="entry name" value="HTH_TetR"/>
</dbReference>
<dbReference type="Gene3D" id="1.10.10.60">
    <property type="entry name" value="Homeodomain-like"/>
    <property type="match status" value="1"/>
</dbReference>
<dbReference type="GO" id="GO:0003700">
    <property type="term" value="F:DNA-binding transcription factor activity"/>
    <property type="evidence" value="ECO:0007669"/>
    <property type="project" value="TreeGrafter"/>
</dbReference>
<dbReference type="Proteomes" id="UP000824037">
    <property type="component" value="Unassembled WGS sequence"/>
</dbReference>
<dbReference type="EMBL" id="DXBY01000316">
    <property type="protein sequence ID" value="HIZ37750.1"/>
    <property type="molecule type" value="Genomic_DNA"/>
</dbReference>
<sequence>MDNDEMPDFYRRLWRLPTSPARLGRRSTLDVDAVVDTAIRLADEGGLESATLPKVARKLGVTPMSLYRHVGSKQELLMLMLDAASCPRETDEATSGWREGLRLWAVDLWELYLERPWLPRVPVYRPPAGPHQMAWMERGLAQLSSTPLAWDLRLSVVTLLSGYVRHSALLAQELAEGLAAEQSHADSGDLYARTLGSLITPAEFPHLAAMFASEALTSTDERSAGEASSDFAAGLDLILDGLAVRVDGGAPPHA</sequence>
<evidence type="ECO:0000259" key="5">
    <source>
        <dbReference type="PROSITE" id="PS50977"/>
    </source>
</evidence>
<accession>A0A9D2EHZ8</accession>
<dbReference type="Pfam" id="PF02909">
    <property type="entry name" value="TetR_C_1"/>
    <property type="match status" value="1"/>
</dbReference>
<evidence type="ECO:0000256" key="4">
    <source>
        <dbReference type="PROSITE-ProRule" id="PRU00335"/>
    </source>
</evidence>
<comment type="caution">
    <text evidence="6">The sequence shown here is derived from an EMBL/GenBank/DDBJ whole genome shotgun (WGS) entry which is preliminary data.</text>
</comment>
<feature type="DNA-binding region" description="H-T-H motif" evidence="4">
    <location>
        <begin position="51"/>
        <end position="70"/>
    </location>
</feature>
<reference evidence="6" key="1">
    <citation type="journal article" date="2021" name="PeerJ">
        <title>Extensive microbial diversity within the chicken gut microbiome revealed by metagenomics and culture.</title>
        <authorList>
            <person name="Gilroy R."/>
            <person name="Ravi A."/>
            <person name="Getino M."/>
            <person name="Pursley I."/>
            <person name="Horton D.L."/>
            <person name="Alikhan N.F."/>
            <person name="Baker D."/>
            <person name="Gharbi K."/>
            <person name="Hall N."/>
            <person name="Watson M."/>
            <person name="Adriaenssens E.M."/>
            <person name="Foster-Nyarko E."/>
            <person name="Jarju S."/>
            <person name="Secka A."/>
            <person name="Antonio M."/>
            <person name="Oren A."/>
            <person name="Chaudhuri R.R."/>
            <person name="La Ragione R."/>
            <person name="Hildebrand F."/>
            <person name="Pallen M.J."/>
        </authorList>
    </citation>
    <scope>NUCLEOTIDE SEQUENCE</scope>
    <source>
        <strain evidence="6">ChiGjej4B4-7305</strain>
    </source>
</reference>
<evidence type="ECO:0000256" key="2">
    <source>
        <dbReference type="ARBA" id="ARBA00023125"/>
    </source>
</evidence>
<dbReference type="SUPFAM" id="SSF46689">
    <property type="entry name" value="Homeodomain-like"/>
    <property type="match status" value="1"/>
</dbReference>
<evidence type="ECO:0000313" key="7">
    <source>
        <dbReference type="Proteomes" id="UP000824037"/>
    </source>
</evidence>
<dbReference type="PANTHER" id="PTHR30055">
    <property type="entry name" value="HTH-TYPE TRANSCRIPTIONAL REGULATOR RUTR"/>
    <property type="match status" value="1"/>
</dbReference>
<gene>
    <name evidence="6" type="ORF">H9815_18390</name>
</gene>
<dbReference type="Pfam" id="PF00440">
    <property type="entry name" value="TetR_N"/>
    <property type="match status" value="1"/>
</dbReference>
<dbReference type="PRINTS" id="PR00455">
    <property type="entry name" value="HTHTETR"/>
</dbReference>
<keyword evidence="3" id="KW-0804">Transcription</keyword>
<name>A0A9D2EHZ8_9MICO</name>
<dbReference type="InterPro" id="IPR009057">
    <property type="entry name" value="Homeodomain-like_sf"/>
</dbReference>
<dbReference type="AlphaFoldDB" id="A0A9D2EHZ8"/>
<evidence type="ECO:0000256" key="1">
    <source>
        <dbReference type="ARBA" id="ARBA00023015"/>
    </source>
</evidence>
<keyword evidence="2 4" id="KW-0238">DNA-binding</keyword>
<dbReference type="SUPFAM" id="SSF48498">
    <property type="entry name" value="Tetracyclin repressor-like, C-terminal domain"/>
    <property type="match status" value="1"/>
</dbReference>
<evidence type="ECO:0000313" key="6">
    <source>
        <dbReference type="EMBL" id="HIZ37750.1"/>
    </source>
</evidence>
<reference evidence="6" key="2">
    <citation type="submission" date="2021-04" db="EMBL/GenBank/DDBJ databases">
        <authorList>
            <person name="Gilroy R."/>
        </authorList>
    </citation>
    <scope>NUCLEOTIDE SEQUENCE</scope>
    <source>
        <strain evidence="6">ChiGjej4B4-7305</strain>
    </source>
</reference>
<dbReference type="PROSITE" id="PS50977">
    <property type="entry name" value="HTH_TETR_2"/>
    <property type="match status" value="1"/>
</dbReference>
<keyword evidence="1" id="KW-0805">Transcription regulation</keyword>
<dbReference type="InterPro" id="IPR050109">
    <property type="entry name" value="HTH-type_TetR-like_transc_reg"/>
</dbReference>
<organism evidence="6 7">
    <name type="scientific">Candidatus Ruania gallistercoris</name>
    <dbReference type="NCBI Taxonomy" id="2838746"/>
    <lineage>
        <taxon>Bacteria</taxon>
        <taxon>Bacillati</taxon>
        <taxon>Actinomycetota</taxon>
        <taxon>Actinomycetes</taxon>
        <taxon>Micrococcales</taxon>
        <taxon>Ruaniaceae</taxon>
        <taxon>Ruania</taxon>
    </lineage>
</organism>
<dbReference type="InterPro" id="IPR036271">
    <property type="entry name" value="Tet_transcr_reg_TetR-rel_C_sf"/>
</dbReference>
<proteinExistence type="predicted"/>
<dbReference type="GO" id="GO:0000976">
    <property type="term" value="F:transcription cis-regulatory region binding"/>
    <property type="evidence" value="ECO:0007669"/>
    <property type="project" value="TreeGrafter"/>
</dbReference>
<evidence type="ECO:0000256" key="3">
    <source>
        <dbReference type="ARBA" id="ARBA00023163"/>
    </source>
</evidence>
<dbReference type="GO" id="GO:0045892">
    <property type="term" value="P:negative regulation of DNA-templated transcription"/>
    <property type="evidence" value="ECO:0007669"/>
    <property type="project" value="InterPro"/>
</dbReference>